<reference evidence="1 2" key="1">
    <citation type="submission" date="2018-10" db="EMBL/GenBank/DDBJ databases">
        <title>Genomic Encyclopedia of Archaeal and Bacterial Type Strains, Phase II (KMG-II): from individual species to whole genera.</title>
        <authorList>
            <person name="Goeker M."/>
        </authorList>
    </citation>
    <scope>NUCLEOTIDE SEQUENCE [LARGE SCALE GENOMIC DNA]</scope>
    <source>
        <strain evidence="1 2">DSM 45657</strain>
    </source>
</reference>
<dbReference type="EMBL" id="RCDD01000001">
    <property type="protein sequence ID" value="RLK62278.1"/>
    <property type="molecule type" value="Genomic_DNA"/>
</dbReference>
<organism evidence="1 2">
    <name type="scientific">Actinokineospora cianjurensis</name>
    <dbReference type="NCBI Taxonomy" id="585224"/>
    <lineage>
        <taxon>Bacteria</taxon>
        <taxon>Bacillati</taxon>
        <taxon>Actinomycetota</taxon>
        <taxon>Actinomycetes</taxon>
        <taxon>Pseudonocardiales</taxon>
        <taxon>Pseudonocardiaceae</taxon>
        <taxon>Actinokineospora</taxon>
    </lineage>
</organism>
<dbReference type="RefSeq" id="WP_121390759.1">
    <property type="nucleotide sequence ID" value="NZ_RCDD01000001.1"/>
</dbReference>
<gene>
    <name evidence="1" type="ORF">CLV68_2835</name>
</gene>
<dbReference type="SUPFAM" id="SSF52540">
    <property type="entry name" value="P-loop containing nucleoside triphosphate hydrolases"/>
    <property type="match status" value="1"/>
</dbReference>
<dbReference type="Gene3D" id="3.40.50.300">
    <property type="entry name" value="P-loop containing nucleotide triphosphate hydrolases"/>
    <property type="match status" value="1"/>
</dbReference>
<dbReference type="InterPro" id="IPR027417">
    <property type="entry name" value="P-loop_NTPase"/>
</dbReference>
<proteinExistence type="predicted"/>
<dbReference type="Proteomes" id="UP000282454">
    <property type="component" value="Unassembled WGS sequence"/>
</dbReference>
<name>A0A421BD74_9PSEU</name>
<sequence length="170" mass="18445">MSNLVIITGPPGAGKTTTARLLSARLTPSAHLHADDFWHFIRQGYLPPHLPESHHQNTIVIQALAAAAATYATHYQVLCDGIIDPWFLPAFRRPLHYVVLNPTETTALNRATSRPAPALTDPAPIRSLHQQFADLGPLSHHAIDTTDQTPEETATAVLNAITAGLHLLNP</sequence>
<keyword evidence="2" id="KW-1185">Reference proteome</keyword>
<accession>A0A421BD74</accession>
<dbReference type="OrthoDB" id="1649389at2"/>
<comment type="caution">
    <text evidence="1">The sequence shown here is derived from an EMBL/GenBank/DDBJ whole genome shotgun (WGS) entry which is preliminary data.</text>
</comment>
<dbReference type="Pfam" id="PF13238">
    <property type="entry name" value="AAA_18"/>
    <property type="match status" value="1"/>
</dbReference>
<protein>
    <submittedName>
        <fullName evidence="1">AAA domain-containing protein</fullName>
    </submittedName>
</protein>
<evidence type="ECO:0000313" key="2">
    <source>
        <dbReference type="Proteomes" id="UP000282454"/>
    </source>
</evidence>
<evidence type="ECO:0000313" key="1">
    <source>
        <dbReference type="EMBL" id="RLK62278.1"/>
    </source>
</evidence>
<dbReference type="AlphaFoldDB" id="A0A421BD74"/>